<evidence type="ECO:0000256" key="1">
    <source>
        <dbReference type="ARBA" id="ARBA00023015"/>
    </source>
</evidence>
<proteinExistence type="predicted"/>
<dbReference type="GO" id="GO:0003700">
    <property type="term" value="F:DNA-binding transcription factor activity"/>
    <property type="evidence" value="ECO:0007669"/>
    <property type="project" value="InterPro"/>
</dbReference>
<organism evidence="5 6">
    <name type="scientific">Cohnella thailandensis</name>
    <dbReference type="NCBI Taxonomy" id="557557"/>
    <lineage>
        <taxon>Bacteria</taxon>
        <taxon>Bacillati</taxon>
        <taxon>Bacillota</taxon>
        <taxon>Bacilli</taxon>
        <taxon>Bacillales</taxon>
        <taxon>Paenibacillaceae</taxon>
        <taxon>Cohnella</taxon>
    </lineage>
</organism>
<protein>
    <submittedName>
        <fullName evidence="5">Helix-turn-helix transcriptional regulator</fullName>
    </submittedName>
</protein>
<dbReference type="SUPFAM" id="SSF46689">
    <property type="entry name" value="Homeodomain-like"/>
    <property type="match status" value="1"/>
</dbReference>
<gene>
    <name evidence="5" type="ORF">H7B67_26070</name>
</gene>
<dbReference type="Gene3D" id="1.10.10.60">
    <property type="entry name" value="Homeodomain-like"/>
    <property type="match status" value="2"/>
</dbReference>
<dbReference type="PROSITE" id="PS01124">
    <property type="entry name" value="HTH_ARAC_FAMILY_2"/>
    <property type="match status" value="1"/>
</dbReference>
<dbReference type="InterPro" id="IPR018060">
    <property type="entry name" value="HTH_AraC"/>
</dbReference>
<dbReference type="RefSeq" id="WP_185122814.1">
    <property type="nucleotide sequence ID" value="NZ_JACJVQ010000024.1"/>
</dbReference>
<keyword evidence="6" id="KW-1185">Reference proteome</keyword>
<dbReference type="PANTHER" id="PTHR43280">
    <property type="entry name" value="ARAC-FAMILY TRANSCRIPTIONAL REGULATOR"/>
    <property type="match status" value="1"/>
</dbReference>
<evidence type="ECO:0000256" key="3">
    <source>
        <dbReference type="ARBA" id="ARBA00023163"/>
    </source>
</evidence>
<dbReference type="AlphaFoldDB" id="A0A841T0C6"/>
<keyword evidence="3" id="KW-0804">Transcription</keyword>
<evidence type="ECO:0000313" key="6">
    <source>
        <dbReference type="Proteomes" id="UP000535838"/>
    </source>
</evidence>
<comment type="caution">
    <text evidence="5">The sequence shown here is derived from an EMBL/GenBank/DDBJ whole genome shotgun (WGS) entry which is preliminary data.</text>
</comment>
<sequence length="296" mass="34454">MDSAILHFISPPIPYFVDCGYAYYGVGDSHIERDCIRVFDLIVVRKGVLPIGENGQSWEIQEGEGFILLPNGHHYGSAPCTTDTEIIWIHFQTYGSWKLCLDMNECMGNQMELIEEHKRLAYLNHADVCSIFLPKHMKLSSKAMEVLETFFQQEQEPQSLRNWKRQASFQLFLQHLDRDLASPTNDTAIQLADRIELFIRQNYATEITNSVLQKKLNYHPNYLAKAMLKVYGMTPMTYLQYYRLEQSKRLLLQTPWSIARIAEEVGFHHVSHYSSFFSKKEGLSPSGFRRKFAKQR</sequence>
<evidence type="ECO:0000259" key="4">
    <source>
        <dbReference type="PROSITE" id="PS01124"/>
    </source>
</evidence>
<dbReference type="SUPFAM" id="SSF51215">
    <property type="entry name" value="Regulatory protein AraC"/>
    <property type="match status" value="1"/>
</dbReference>
<keyword evidence="1" id="KW-0805">Transcription regulation</keyword>
<dbReference type="EMBL" id="JACJVQ010000024">
    <property type="protein sequence ID" value="MBB6637604.1"/>
    <property type="molecule type" value="Genomic_DNA"/>
</dbReference>
<keyword evidence="2" id="KW-0238">DNA-binding</keyword>
<evidence type="ECO:0000256" key="2">
    <source>
        <dbReference type="ARBA" id="ARBA00023125"/>
    </source>
</evidence>
<dbReference type="GO" id="GO:0043565">
    <property type="term" value="F:sequence-specific DNA binding"/>
    <property type="evidence" value="ECO:0007669"/>
    <property type="project" value="InterPro"/>
</dbReference>
<evidence type="ECO:0000313" key="5">
    <source>
        <dbReference type="EMBL" id="MBB6637604.1"/>
    </source>
</evidence>
<reference evidence="5 6" key="1">
    <citation type="submission" date="2020-08" db="EMBL/GenBank/DDBJ databases">
        <title>Cohnella phylogeny.</title>
        <authorList>
            <person name="Dunlap C."/>
        </authorList>
    </citation>
    <scope>NUCLEOTIDE SEQUENCE [LARGE SCALE GENOMIC DNA]</scope>
    <source>
        <strain evidence="5 6">DSM 25241</strain>
    </source>
</reference>
<dbReference type="Pfam" id="PF12833">
    <property type="entry name" value="HTH_18"/>
    <property type="match status" value="1"/>
</dbReference>
<dbReference type="InterPro" id="IPR037923">
    <property type="entry name" value="HTH-like"/>
</dbReference>
<dbReference type="InterPro" id="IPR018062">
    <property type="entry name" value="HTH_AraC-typ_CS"/>
</dbReference>
<dbReference type="InterPro" id="IPR009057">
    <property type="entry name" value="Homeodomain-like_sf"/>
</dbReference>
<feature type="domain" description="HTH araC/xylS-type" evidence="4">
    <location>
        <begin position="193"/>
        <end position="291"/>
    </location>
</feature>
<dbReference type="PROSITE" id="PS00041">
    <property type="entry name" value="HTH_ARAC_FAMILY_1"/>
    <property type="match status" value="1"/>
</dbReference>
<dbReference type="Proteomes" id="UP000535838">
    <property type="component" value="Unassembled WGS sequence"/>
</dbReference>
<dbReference type="SMART" id="SM00342">
    <property type="entry name" value="HTH_ARAC"/>
    <property type="match status" value="1"/>
</dbReference>
<accession>A0A841T0C6</accession>
<name>A0A841T0C6_9BACL</name>
<dbReference type="PANTHER" id="PTHR43280:SF2">
    <property type="entry name" value="HTH-TYPE TRANSCRIPTIONAL REGULATOR EXSA"/>
    <property type="match status" value="1"/>
</dbReference>